<protein>
    <recommendedName>
        <fullName evidence="3">Carboxylic ester hydrolase</fullName>
        <ecNumber evidence="3">3.1.1.-</ecNumber>
    </recommendedName>
</protein>
<evidence type="ECO:0000259" key="4">
    <source>
        <dbReference type="Pfam" id="PF00135"/>
    </source>
</evidence>
<proteinExistence type="inferred from homology"/>
<dbReference type="InterPro" id="IPR019819">
    <property type="entry name" value="Carboxylesterase_B_CS"/>
</dbReference>
<keyword evidence="6" id="KW-1185">Reference proteome</keyword>
<dbReference type="OrthoDB" id="408631at2759"/>
<dbReference type="PANTHER" id="PTHR11559">
    <property type="entry name" value="CARBOXYLESTERASE"/>
    <property type="match status" value="1"/>
</dbReference>
<gene>
    <name evidence="5" type="ORF">BCR38DRAFT_484951</name>
</gene>
<dbReference type="InterPro" id="IPR002018">
    <property type="entry name" value="CarbesteraseB"/>
</dbReference>
<dbReference type="Proteomes" id="UP000193689">
    <property type="component" value="Unassembled WGS sequence"/>
</dbReference>
<feature type="domain" description="Carboxylesterase type B" evidence="4">
    <location>
        <begin position="31"/>
        <end position="535"/>
    </location>
</feature>
<dbReference type="AlphaFoldDB" id="A0A1Y2E263"/>
<sequence length="563" mass="61066">MYFPSFITILAVASVVESSPPPLRRSTATLPVINTTQGQLQGAISNYRSGATVYKGIPFAAPPTGDLRWRAPQSPAAWDGIFNATEFGPQCAQQTSSAGVFVTGESTTSEDCLTLNVWTPTYNDTSDLASKQLPVYVWLFGGRFSIGSGDVKTYDGSGLAVKDIIVVTLNYRLGAFGFLAHPELSAESGHNSSGNYGLLDQQFALRWVQDNIANFGGNPNQVVVGGQSAGSASSLAVMYSSLTTGLINGVIAESGARAPHDPLTGSLATSHRDKTTAEASGVDFLQDSLNVSSIAEARNISTETLVEYGSLGDTIFDGTVYANLSAAFMNPPLWRPVIDGYVLSYTYGESLRRGAHLDVPILTGSNRDESGASLPVTNYTVAEYTEAFSSIFQNFSTQFLELYPPINDTAAGLESNNFFRDLSRVSGWTWANEWVAGGAQSDVYTYCWAHTPPDDSDRGAYHGSELWYVFNNIPYASVDNVTWSSEDYSIEAVMSEYWVNFIRTGNPNGDGQVTSQNLTYFPPSTTAGKQTMWLGDSWGAGNLTNTEEKREFLVDWMNTLYEW</sequence>
<dbReference type="GeneID" id="63780028"/>
<dbReference type="STRING" id="1141098.A0A1Y2E263"/>
<dbReference type="PROSITE" id="PS00941">
    <property type="entry name" value="CARBOXYLESTERASE_B_2"/>
    <property type="match status" value="1"/>
</dbReference>
<organism evidence="5 6">
    <name type="scientific">Pseudomassariella vexata</name>
    <dbReference type="NCBI Taxonomy" id="1141098"/>
    <lineage>
        <taxon>Eukaryota</taxon>
        <taxon>Fungi</taxon>
        <taxon>Dikarya</taxon>
        <taxon>Ascomycota</taxon>
        <taxon>Pezizomycotina</taxon>
        <taxon>Sordariomycetes</taxon>
        <taxon>Xylariomycetidae</taxon>
        <taxon>Amphisphaeriales</taxon>
        <taxon>Pseudomassariaceae</taxon>
        <taxon>Pseudomassariella</taxon>
    </lineage>
</organism>
<keyword evidence="3" id="KW-0732">Signal</keyword>
<dbReference type="InterPro" id="IPR019826">
    <property type="entry name" value="Carboxylesterase_B_AS"/>
</dbReference>
<dbReference type="Pfam" id="PF00135">
    <property type="entry name" value="COesterase"/>
    <property type="match status" value="1"/>
</dbReference>
<dbReference type="PROSITE" id="PS00122">
    <property type="entry name" value="CARBOXYLESTERASE_B_1"/>
    <property type="match status" value="1"/>
</dbReference>
<dbReference type="InterPro" id="IPR029058">
    <property type="entry name" value="AB_hydrolase_fold"/>
</dbReference>
<comment type="caution">
    <text evidence="5">The sequence shown here is derived from an EMBL/GenBank/DDBJ whole genome shotgun (WGS) entry which is preliminary data.</text>
</comment>
<reference evidence="5 6" key="1">
    <citation type="submission" date="2016-07" db="EMBL/GenBank/DDBJ databases">
        <title>Pervasive Adenine N6-methylation of Active Genes in Fungi.</title>
        <authorList>
            <consortium name="DOE Joint Genome Institute"/>
            <person name="Mondo S.J."/>
            <person name="Dannebaum R.O."/>
            <person name="Kuo R.C."/>
            <person name="Labutti K."/>
            <person name="Haridas S."/>
            <person name="Kuo A."/>
            <person name="Salamov A."/>
            <person name="Ahrendt S.R."/>
            <person name="Lipzen A."/>
            <person name="Sullivan W."/>
            <person name="Andreopoulos W.B."/>
            <person name="Clum A."/>
            <person name="Lindquist E."/>
            <person name="Daum C."/>
            <person name="Ramamoorthy G.K."/>
            <person name="Gryganskyi A."/>
            <person name="Culley D."/>
            <person name="Magnuson J.K."/>
            <person name="James T.Y."/>
            <person name="O'Malley M.A."/>
            <person name="Stajich J.E."/>
            <person name="Spatafora J.W."/>
            <person name="Visel A."/>
            <person name="Grigoriev I.V."/>
        </authorList>
    </citation>
    <scope>NUCLEOTIDE SEQUENCE [LARGE SCALE GENOMIC DNA]</scope>
    <source>
        <strain evidence="5 6">CBS 129021</strain>
    </source>
</reference>
<evidence type="ECO:0000313" key="6">
    <source>
        <dbReference type="Proteomes" id="UP000193689"/>
    </source>
</evidence>
<dbReference type="InterPro" id="IPR050309">
    <property type="entry name" value="Type-B_Carboxylest/Lipase"/>
</dbReference>
<dbReference type="RefSeq" id="XP_040716689.1">
    <property type="nucleotide sequence ID" value="XM_040863816.1"/>
</dbReference>
<keyword evidence="2 3" id="KW-0378">Hydrolase</keyword>
<dbReference type="SUPFAM" id="SSF53474">
    <property type="entry name" value="alpha/beta-Hydrolases"/>
    <property type="match status" value="1"/>
</dbReference>
<dbReference type="InParanoid" id="A0A1Y2E263"/>
<dbReference type="EMBL" id="MCFJ01000006">
    <property type="protein sequence ID" value="ORY65537.1"/>
    <property type="molecule type" value="Genomic_DNA"/>
</dbReference>
<dbReference type="EC" id="3.1.1.-" evidence="3"/>
<accession>A0A1Y2E263</accession>
<dbReference type="GO" id="GO:0016787">
    <property type="term" value="F:hydrolase activity"/>
    <property type="evidence" value="ECO:0007669"/>
    <property type="project" value="UniProtKB-KW"/>
</dbReference>
<name>A0A1Y2E263_9PEZI</name>
<feature type="chain" id="PRO_5011827049" description="Carboxylic ester hydrolase" evidence="3">
    <location>
        <begin position="19"/>
        <end position="563"/>
    </location>
</feature>
<dbReference type="Gene3D" id="3.40.50.1820">
    <property type="entry name" value="alpha/beta hydrolase"/>
    <property type="match status" value="1"/>
</dbReference>
<evidence type="ECO:0000256" key="3">
    <source>
        <dbReference type="RuleBase" id="RU361235"/>
    </source>
</evidence>
<comment type="similarity">
    <text evidence="1 3">Belongs to the type-B carboxylesterase/lipase family.</text>
</comment>
<evidence type="ECO:0000313" key="5">
    <source>
        <dbReference type="EMBL" id="ORY65537.1"/>
    </source>
</evidence>
<feature type="signal peptide" evidence="3">
    <location>
        <begin position="1"/>
        <end position="18"/>
    </location>
</feature>
<evidence type="ECO:0000256" key="2">
    <source>
        <dbReference type="ARBA" id="ARBA00022801"/>
    </source>
</evidence>
<evidence type="ECO:0000256" key="1">
    <source>
        <dbReference type="ARBA" id="ARBA00005964"/>
    </source>
</evidence>